<organism evidence="4 5">
    <name type="scientific">Paenibacillus terreus</name>
    <dbReference type="NCBI Taxonomy" id="1387834"/>
    <lineage>
        <taxon>Bacteria</taxon>
        <taxon>Bacillati</taxon>
        <taxon>Bacillota</taxon>
        <taxon>Bacilli</taxon>
        <taxon>Bacillales</taxon>
        <taxon>Paenibacillaceae</taxon>
        <taxon>Paenibacillus</taxon>
    </lineage>
</organism>
<evidence type="ECO:0000313" key="5">
    <source>
        <dbReference type="Proteomes" id="UP001580407"/>
    </source>
</evidence>
<sequence>MRLERAAALLLEPANLTLKRVAEQPGFSNENYFGKVFRKYRNGQL</sequence>
<dbReference type="Gene3D" id="1.10.10.60">
    <property type="entry name" value="Homeodomain-like"/>
    <property type="match status" value="1"/>
</dbReference>
<evidence type="ECO:0000313" key="4">
    <source>
        <dbReference type="EMBL" id="MFB5684077.1"/>
    </source>
</evidence>
<keyword evidence="5" id="KW-1185">Reference proteome</keyword>
<keyword evidence="2" id="KW-0804">Transcription</keyword>
<comment type="caution">
    <text evidence="4">The sequence shown here is derived from an EMBL/GenBank/DDBJ whole genome shotgun (WGS) entry which is preliminary data.</text>
</comment>
<dbReference type="InterPro" id="IPR009057">
    <property type="entry name" value="Homeodomain-like_sf"/>
</dbReference>
<dbReference type="PROSITE" id="PS01124">
    <property type="entry name" value="HTH_ARAC_FAMILY_2"/>
    <property type="match status" value="1"/>
</dbReference>
<dbReference type="InterPro" id="IPR018060">
    <property type="entry name" value="HTH_AraC"/>
</dbReference>
<name>A0ABV5BEE3_9BACL</name>
<accession>A0ABV5BEE3</accession>
<protein>
    <recommendedName>
        <fullName evidence="3">HTH araC/xylS-type domain-containing protein</fullName>
    </recommendedName>
</protein>
<evidence type="ECO:0000256" key="1">
    <source>
        <dbReference type="ARBA" id="ARBA00023015"/>
    </source>
</evidence>
<proteinExistence type="predicted"/>
<feature type="domain" description="HTH araC/xylS-type" evidence="3">
    <location>
        <begin position="1"/>
        <end position="45"/>
    </location>
</feature>
<evidence type="ECO:0000259" key="3">
    <source>
        <dbReference type="PROSITE" id="PS01124"/>
    </source>
</evidence>
<evidence type="ECO:0000256" key="2">
    <source>
        <dbReference type="ARBA" id="ARBA00023163"/>
    </source>
</evidence>
<dbReference type="EMBL" id="JBHILM010000035">
    <property type="protein sequence ID" value="MFB5684077.1"/>
    <property type="molecule type" value="Genomic_DNA"/>
</dbReference>
<dbReference type="Proteomes" id="UP001580407">
    <property type="component" value="Unassembled WGS sequence"/>
</dbReference>
<gene>
    <name evidence="4" type="ORF">ACE3NQ_24515</name>
</gene>
<keyword evidence="1" id="KW-0805">Transcription regulation</keyword>
<reference evidence="4 5" key="1">
    <citation type="submission" date="2024-09" db="EMBL/GenBank/DDBJ databases">
        <authorList>
            <person name="Ruan L."/>
        </authorList>
    </citation>
    <scope>NUCLEOTIDE SEQUENCE [LARGE SCALE GENOMIC DNA]</scope>
    <source>
        <strain evidence="4 5">D33</strain>
    </source>
</reference>
<dbReference type="SUPFAM" id="SSF46689">
    <property type="entry name" value="Homeodomain-like"/>
    <property type="match status" value="1"/>
</dbReference>